<proteinExistence type="predicted"/>
<feature type="chain" id="PRO_5046261339" description="Peptidase S9A N-terminal domain-containing protein" evidence="1">
    <location>
        <begin position="20"/>
        <end position="330"/>
    </location>
</feature>
<keyword evidence="1" id="KW-0732">Signal</keyword>
<dbReference type="EMBL" id="BAABFT010000036">
    <property type="protein sequence ID" value="GAA4341990.1"/>
    <property type="molecule type" value="Genomic_DNA"/>
</dbReference>
<evidence type="ECO:0000313" key="4">
    <source>
        <dbReference type="Proteomes" id="UP001500582"/>
    </source>
</evidence>
<dbReference type="Proteomes" id="UP001500582">
    <property type="component" value="Unassembled WGS sequence"/>
</dbReference>
<feature type="signal peptide" evidence="1">
    <location>
        <begin position="1"/>
        <end position="19"/>
    </location>
</feature>
<dbReference type="InterPro" id="IPR051167">
    <property type="entry name" value="Prolyl_oligopep/macrocyclase"/>
</dbReference>
<reference evidence="4" key="1">
    <citation type="journal article" date="2019" name="Int. J. Syst. Evol. Microbiol.">
        <title>The Global Catalogue of Microorganisms (GCM) 10K type strain sequencing project: providing services to taxonomists for standard genome sequencing and annotation.</title>
        <authorList>
            <consortium name="The Broad Institute Genomics Platform"/>
            <consortium name="The Broad Institute Genome Sequencing Center for Infectious Disease"/>
            <person name="Wu L."/>
            <person name="Ma J."/>
        </authorList>
    </citation>
    <scope>NUCLEOTIDE SEQUENCE [LARGE SCALE GENOMIC DNA]</scope>
    <source>
        <strain evidence="4">JCM 17705</strain>
    </source>
</reference>
<dbReference type="SUPFAM" id="SSF50993">
    <property type="entry name" value="Peptidase/esterase 'gauge' domain"/>
    <property type="match status" value="1"/>
</dbReference>
<dbReference type="InterPro" id="IPR023302">
    <property type="entry name" value="Pept_S9A_N"/>
</dbReference>
<organism evidence="3 4">
    <name type="scientific">Mucilaginibacter gynuensis</name>
    <dbReference type="NCBI Taxonomy" id="1302236"/>
    <lineage>
        <taxon>Bacteria</taxon>
        <taxon>Pseudomonadati</taxon>
        <taxon>Bacteroidota</taxon>
        <taxon>Sphingobacteriia</taxon>
        <taxon>Sphingobacteriales</taxon>
        <taxon>Sphingobacteriaceae</taxon>
        <taxon>Mucilaginibacter</taxon>
    </lineage>
</organism>
<dbReference type="Gene3D" id="2.130.10.120">
    <property type="entry name" value="Prolyl oligopeptidase, N-terminal domain"/>
    <property type="match status" value="1"/>
</dbReference>
<feature type="domain" description="Peptidase S9A N-terminal" evidence="2">
    <location>
        <begin position="24"/>
        <end position="320"/>
    </location>
</feature>
<dbReference type="Pfam" id="PF02897">
    <property type="entry name" value="Peptidase_S9_N"/>
    <property type="match status" value="1"/>
</dbReference>
<gene>
    <name evidence="3" type="ORF">GCM10023149_54550</name>
</gene>
<sequence>MKKALSLFIATFFCGALHAQAPASPKKPVNDTYFGLQVTDNYRWLEDTKDTVVKTWFKAQADYTNAQLGNISGRDSLIKTFQYYNSLKPYSIGSNIIKKGGRFFYKKTLATENVGKLYYRTGENGNEVLLYDPVPVDGKAYSINYYLPSEDGKKIAFGISVSGSETSTIYIMNVDTKKLYPEKIFPSWFGVSSWTPDSKGFVYTVQNSSDITSMSSMTDTRSMYHQLGTATSTDKLLFSRIKYPKLSIKPEDLCFVFYSEDMQYIFGYLGGVDRDMNCFYAPAADLLKPVISWKRLFKKDDHVTNFFNHGDDIYMLTYAGHLNLRSPNQT</sequence>
<evidence type="ECO:0000256" key="1">
    <source>
        <dbReference type="SAM" id="SignalP"/>
    </source>
</evidence>
<dbReference type="PANTHER" id="PTHR42881:SF2">
    <property type="entry name" value="PROLYL ENDOPEPTIDASE"/>
    <property type="match status" value="1"/>
</dbReference>
<keyword evidence="4" id="KW-1185">Reference proteome</keyword>
<dbReference type="PANTHER" id="PTHR42881">
    <property type="entry name" value="PROLYL ENDOPEPTIDASE"/>
    <property type="match status" value="1"/>
</dbReference>
<protein>
    <recommendedName>
        <fullName evidence="2">Peptidase S9A N-terminal domain-containing protein</fullName>
    </recommendedName>
</protein>
<evidence type="ECO:0000313" key="3">
    <source>
        <dbReference type="EMBL" id="GAA4341990.1"/>
    </source>
</evidence>
<evidence type="ECO:0000259" key="2">
    <source>
        <dbReference type="Pfam" id="PF02897"/>
    </source>
</evidence>
<comment type="caution">
    <text evidence="3">The sequence shown here is derived from an EMBL/GenBank/DDBJ whole genome shotgun (WGS) entry which is preliminary data.</text>
</comment>
<accession>A0ABP8HPG2</accession>
<name>A0ABP8HPG2_9SPHI</name>